<accession>A0A1H8QNX0</accession>
<organism evidence="1 2">
    <name type="scientific">Aquisalimonas asiatica</name>
    <dbReference type="NCBI Taxonomy" id="406100"/>
    <lineage>
        <taxon>Bacteria</taxon>
        <taxon>Pseudomonadati</taxon>
        <taxon>Pseudomonadota</taxon>
        <taxon>Gammaproteobacteria</taxon>
        <taxon>Chromatiales</taxon>
        <taxon>Ectothiorhodospiraceae</taxon>
        <taxon>Aquisalimonas</taxon>
    </lineage>
</organism>
<dbReference type="AlphaFoldDB" id="A0A1H8QNX0"/>
<gene>
    <name evidence="1" type="ORF">SAMN04488052_101676</name>
</gene>
<dbReference type="Proteomes" id="UP000199657">
    <property type="component" value="Unassembled WGS sequence"/>
</dbReference>
<name>A0A1H8QNX0_9GAMM</name>
<sequence length="285" mass="32574">MSDERFPKWLPTEMAEWLSKMEGKLPPAKAEFYCRLSRDERMKEVWEWHDSVRSQLPRYQGGGPIDLMMNAENAVKMPGKPGNMPPKQRERYLQKVRHHALALAELLEGTCFGCEWDEGKEIDLEGSENVEQEIGEYVASAARFAAAEPEGGNILVAYDADPDGLYQLPFDYPHSHATGILQDIVDWTYYDDRWGRAGLISSSPIRQSGEKARVIYFSCTFYKRLARHGVEVPFPILATLANVCLALPVEQQVEEDTVRKQVRRFIEREGEPPLLPRIDDSDLPF</sequence>
<proteinExistence type="predicted"/>
<dbReference type="STRING" id="406100.SAMN04488052_101676"/>
<protein>
    <submittedName>
        <fullName evidence="1">Uncharacterized protein</fullName>
    </submittedName>
</protein>
<evidence type="ECO:0000313" key="2">
    <source>
        <dbReference type="Proteomes" id="UP000199657"/>
    </source>
</evidence>
<keyword evidence="2" id="KW-1185">Reference proteome</keyword>
<reference evidence="1 2" key="1">
    <citation type="submission" date="2016-10" db="EMBL/GenBank/DDBJ databases">
        <authorList>
            <person name="de Groot N.N."/>
        </authorList>
    </citation>
    <scope>NUCLEOTIDE SEQUENCE [LARGE SCALE GENOMIC DNA]</scope>
    <source>
        <strain evidence="1 2">CGMCC 1.6291</strain>
    </source>
</reference>
<dbReference type="OrthoDB" id="9824380at2"/>
<dbReference type="EMBL" id="FOEG01000001">
    <property type="protein sequence ID" value="SEO55584.1"/>
    <property type="molecule type" value="Genomic_DNA"/>
</dbReference>
<evidence type="ECO:0000313" key="1">
    <source>
        <dbReference type="EMBL" id="SEO55584.1"/>
    </source>
</evidence>
<dbReference type="RefSeq" id="WP_091639905.1">
    <property type="nucleotide sequence ID" value="NZ_FOEG01000001.1"/>
</dbReference>